<dbReference type="GO" id="GO:1990904">
    <property type="term" value="C:ribonucleoprotein complex"/>
    <property type="evidence" value="ECO:0007669"/>
    <property type="project" value="UniProtKB-KW"/>
</dbReference>
<dbReference type="NCBIfam" id="TIGR00030">
    <property type="entry name" value="S21p"/>
    <property type="match status" value="1"/>
</dbReference>
<evidence type="ECO:0000313" key="6">
    <source>
        <dbReference type="Proteomes" id="UP000229500"/>
    </source>
</evidence>
<dbReference type="GO" id="GO:0005840">
    <property type="term" value="C:ribosome"/>
    <property type="evidence" value="ECO:0007669"/>
    <property type="project" value="UniProtKB-KW"/>
</dbReference>
<evidence type="ECO:0000256" key="3">
    <source>
        <dbReference type="ARBA" id="ARBA00023274"/>
    </source>
</evidence>
<dbReference type="AlphaFoldDB" id="A0A2M8L5T9"/>
<dbReference type="InterPro" id="IPR001911">
    <property type="entry name" value="Ribosomal_bS21"/>
</dbReference>
<sequence length="61" mass="7428">MATVVRKRPAEKEESLIARFRRKVQAEQIIAEFRDREFYKPPSVKKKEKLALSRRRKKSRR</sequence>
<dbReference type="Gene3D" id="1.20.5.1150">
    <property type="entry name" value="Ribosomal protein S8"/>
    <property type="match status" value="1"/>
</dbReference>
<keyword evidence="3" id="KW-0687">Ribonucleoprotein</keyword>
<proteinExistence type="inferred from homology"/>
<comment type="similarity">
    <text evidence="1">Belongs to the bacterial ribosomal protein bS21 family.</text>
</comment>
<evidence type="ECO:0000256" key="1">
    <source>
        <dbReference type="ARBA" id="ARBA00006640"/>
    </source>
</evidence>
<organism evidence="5 6">
    <name type="scientific">Candidatus Shapirobacteria bacterium CG10_big_fil_rev_8_21_14_0_10_38_14</name>
    <dbReference type="NCBI Taxonomy" id="1974483"/>
    <lineage>
        <taxon>Bacteria</taxon>
        <taxon>Candidatus Shapironibacteriota</taxon>
    </lineage>
</organism>
<dbReference type="EMBL" id="PFEL01000046">
    <property type="protein sequence ID" value="PJE69199.1"/>
    <property type="molecule type" value="Genomic_DNA"/>
</dbReference>
<comment type="caution">
    <text evidence="5">The sequence shown here is derived from an EMBL/GenBank/DDBJ whole genome shotgun (WGS) entry which is preliminary data.</text>
</comment>
<keyword evidence="2 5" id="KW-0689">Ribosomal protein</keyword>
<dbReference type="GO" id="GO:0003735">
    <property type="term" value="F:structural constituent of ribosome"/>
    <property type="evidence" value="ECO:0007669"/>
    <property type="project" value="InterPro"/>
</dbReference>
<evidence type="ECO:0000256" key="4">
    <source>
        <dbReference type="ARBA" id="ARBA00035135"/>
    </source>
</evidence>
<dbReference type="Proteomes" id="UP000229500">
    <property type="component" value="Unassembled WGS sequence"/>
</dbReference>
<dbReference type="GO" id="GO:0006412">
    <property type="term" value="P:translation"/>
    <property type="evidence" value="ECO:0007669"/>
    <property type="project" value="InterPro"/>
</dbReference>
<reference evidence="6" key="1">
    <citation type="submission" date="2017-09" db="EMBL/GenBank/DDBJ databases">
        <title>Depth-based differentiation of microbial function through sediment-hosted aquifers and enrichment of novel symbionts in the deep terrestrial subsurface.</title>
        <authorList>
            <person name="Probst A.J."/>
            <person name="Ladd B."/>
            <person name="Jarett J.K."/>
            <person name="Geller-Mcgrath D.E."/>
            <person name="Sieber C.M.K."/>
            <person name="Emerson J.B."/>
            <person name="Anantharaman K."/>
            <person name="Thomas B.C."/>
            <person name="Malmstrom R."/>
            <person name="Stieglmeier M."/>
            <person name="Klingl A."/>
            <person name="Woyke T."/>
            <person name="Ryan C.M."/>
            <person name="Banfield J.F."/>
        </authorList>
    </citation>
    <scope>NUCLEOTIDE SEQUENCE [LARGE SCALE GENOMIC DNA]</scope>
</reference>
<gene>
    <name evidence="5" type="primary">rpsU</name>
    <name evidence="5" type="ORF">COU96_01020</name>
</gene>
<evidence type="ECO:0000256" key="2">
    <source>
        <dbReference type="ARBA" id="ARBA00022980"/>
    </source>
</evidence>
<protein>
    <recommendedName>
        <fullName evidence="4">Small ribosomal subunit protein bS21</fullName>
    </recommendedName>
</protein>
<dbReference type="InterPro" id="IPR038380">
    <property type="entry name" value="Ribosomal_bS21_sf"/>
</dbReference>
<dbReference type="Pfam" id="PF01165">
    <property type="entry name" value="Ribosomal_S21"/>
    <property type="match status" value="1"/>
</dbReference>
<accession>A0A2M8L5T9</accession>
<name>A0A2M8L5T9_9BACT</name>
<evidence type="ECO:0000313" key="5">
    <source>
        <dbReference type="EMBL" id="PJE69199.1"/>
    </source>
</evidence>